<gene>
    <name evidence="3" type="primary">20351496</name>
    <name evidence="2" type="ORF">GGTG_11038</name>
</gene>
<evidence type="ECO:0000256" key="1">
    <source>
        <dbReference type="SAM" id="MobiDB-lite"/>
    </source>
</evidence>
<reference evidence="3" key="4">
    <citation type="journal article" date="2015" name="G3 (Bethesda)">
        <title>Genome sequences of three phytopathogenic species of the Magnaporthaceae family of fungi.</title>
        <authorList>
            <person name="Okagaki L.H."/>
            <person name="Nunes C.C."/>
            <person name="Sailsbery J."/>
            <person name="Clay B."/>
            <person name="Brown D."/>
            <person name="John T."/>
            <person name="Oh Y."/>
            <person name="Young N."/>
            <person name="Fitzgerald M."/>
            <person name="Haas B.J."/>
            <person name="Zeng Q."/>
            <person name="Young S."/>
            <person name="Adiconis X."/>
            <person name="Fan L."/>
            <person name="Levin J.Z."/>
            <person name="Mitchell T.K."/>
            <person name="Okubara P.A."/>
            <person name="Farman M.L."/>
            <person name="Kohn L.M."/>
            <person name="Birren B."/>
            <person name="Ma L.-J."/>
            <person name="Dean R.A."/>
        </authorList>
    </citation>
    <scope>NUCLEOTIDE SEQUENCE</scope>
    <source>
        <strain evidence="3">R3-111a-1</strain>
    </source>
</reference>
<dbReference type="RefSeq" id="XP_009227181.1">
    <property type="nucleotide sequence ID" value="XM_009228917.1"/>
</dbReference>
<evidence type="ECO:0000313" key="3">
    <source>
        <dbReference type="EnsemblFungi" id="EJT71784"/>
    </source>
</evidence>
<dbReference type="GeneID" id="20351496"/>
<dbReference type="HOGENOM" id="CLU_1686695_0_0_1"/>
<reference evidence="3" key="5">
    <citation type="submission" date="2018-04" db="UniProtKB">
        <authorList>
            <consortium name="EnsemblFungi"/>
        </authorList>
    </citation>
    <scope>IDENTIFICATION</scope>
    <source>
        <strain evidence="3">R3-111a-1</strain>
    </source>
</reference>
<dbReference type="eggNOG" id="ENOG502RMH8">
    <property type="taxonomic scope" value="Eukaryota"/>
</dbReference>
<name>J3PC14_GAET3</name>
<dbReference type="EMBL" id="GL385400">
    <property type="protein sequence ID" value="EJT71784.1"/>
    <property type="molecule type" value="Genomic_DNA"/>
</dbReference>
<protein>
    <submittedName>
        <fullName evidence="2 3">Uncharacterized protein</fullName>
    </submittedName>
</protein>
<dbReference type="VEuPathDB" id="FungiDB:GGTG_11038"/>
<reference evidence="2" key="3">
    <citation type="submission" date="2010-09" db="EMBL/GenBank/DDBJ databases">
        <title>Annotation of Gaeumannomyces graminis var. tritici R3-111a-1.</title>
        <authorList>
            <consortium name="The Broad Institute Genome Sequencing Platform"/>
            <person name="Ma L.-J."/>
            <person name="Dead R."/>
            <person name="Young S.K."/>
            <person name="Zeng Q."/>
            <person name="Gargeya S."/>
            <person name="Fitzgerald M."/>
            <person name="Haas B."/>
            <person name="Abouelleil A."/>
            <person name="Alvarado L."/>
            <person name="Arachchi H.M."/>
            <person name="Berlin A."/>
            <person name="Brown A."/>
            <person name="Chapman S.B."/>
            <person name="Chen Z."/>
            <person name="Dunbar C."/>
            <person name="Freedman E."/>
            <person name="Gearin G."/>
            <person name="Gellesch M."/>
            <person name="Goldberg J."/>
            <person name="Griggs A."/>
            <person name="Gujja S."/>
            <person name="Heiman D."/>
            <person name="Howarth C."/>
            <person name="Larson L."/>
            <person name="Lui A."/>
            <person name="MacDonald P.J.P."/>
            <person name="Mehta T."/>
            <person name="Montmayeur A."/>
            <person name="Murphy C."/>
            <person name="Neiman D."/>
            <person name="Pearson M."/>
            <person name="Priest M."/>
            <person name="Roberts A."/>
            <person name="Saif S."/>
            <person name="Shea T."/>
            <person name="Shenoy N."/>
            <person name="Sisk P."/>
            <person name="Stolte C."/>
            <person name="Sykes S."/>
            <person name="Yandava C."/>
            <person name="Wortman J."/>
            <person name="Nusbaum C."/>
            <person name="Birren B."/>
        </authorList>
    </citation>
    <scope>NUCLEOTIDE SEQUENCE</scope>
    <source>
        <strain evidence="2">R3-111a-1</strain>
    </source>
</reference>
<keyword evidence="4" id="KW-1185">Reference proteome</keyword>
<proteinExistence type="predicted"/>
<evidence type="ECO:0000313" key="4">
    <source>
        <dbReference type="Proteomes" id="UP000006039"/>
    </source>
</evidence>
<feature type="region of interest" description="Disordered" evidence="1">
    <location>
        <begin position="82"/>
        <end position="101"/>
    </location>
</feature>
<reference evidence="4" key="1">
    <citation type="submission" date="2010-07" db="EMBL/GenBank/DDBJ databases">
        <title>The genome sequence of Gaeumannomyces graminis var. tritici strain R3-111a-1.</title>
        <authorList>
            <consortium name="The Broad Institute Genome Sequencing Platform"/>
            <person name="Ma L.-J."/>
            <person name="Dead R."/>
            <person name="Young S."/>
            <person name="Zeng Q."/>
            <person name="Koehrsen M."/>
            <person name="Alvarado L."/>
            <person name="Berlin A."/>
            <person name="Chapman S.B."/>
            <person name="Chen Z."/>
            <person name="Freedman E."/>
            <person name="Gellesch M."/>
            <person name="Goldberg J."/>
            <person name="Griggs A."/>
            <person name="Gujja S."/>
            <person name="Heilman E.R."/>
            <person name="Heiman D."/>
            <person name="Hepburn T."/>
            <person name="Howarth C."/>
            <person name="Jen D."/>
            <person name="Larson L."/>
            <person name="Mehta T."/>
            <person name="Neiman D."/>
            <person name="Pearson M."/>
            <person name="Roberts A."/>
            <person name="Saif S."/>
            <person name="Shea T."/>
            <person name="Shenoy N."/>
            <person name="Sisk P."/>
            <person name="Stolte C."/>
            <person name="Sykes S."/>
            <person name="Walk T."/>
            <person name="White J."/>
            <person name="Yandava C."/>
            <person name="Haas B."/>
            <person name="Nusbaum C."/>
            <person name="Birren B."/>
        </authorList>
    </citation>
    <scope>NUCLEOTIDE SEQUENCE [LARGE SCALE GENOMIC DNA]</scope>
    <source>
        <strain evidence="4">R3-111a-1</strain>
    </source>
</reference>
<reference evidence="2" key="2">
    <citation type="submission" date="2010-07" db="EMBL/GenBank/DDBJ databases">
        <authorList>
            <consortium name="The Broad Institute Genome Sequencing Platform"/>
            <consortium name="Broad Institute Genome Sequencing Center for Infectious Disease"/>
            <person name="Ma L.-J."/>
            <person name="Dead R."/>
            <person name="Young S."/>
            <person name="Zeng Q."/>
            <person name="Koehrsen M."/>
            <person name="Alvarado L."/>
            <person name="Berlin A."/>
            <person name="Chapman S.B."/>
            <person name="Chen Z."/>
            <person name="Freedman E."/>
            <person name="Gellesch M."/>
            <person name="Goldberg J."/>
            <person name="Griggs A."/>
            <person name="Gujja S."/>
            <person name="Heilman E.R."/>
            <person name="Heiman D."/>
            <person name="Hepburn T."/>
            <person name="Howarth C."/>
            <person name="Jen D."/>
            <person name="Larson L."/>
            <person name="Mehta T."/>
            <person name="Neiman D."/>
            <person name="Pearson M."/>
            <person name="Roberts A."/>
            <person name="Saif S."/>
            <person name="Shea T."/>
            <person name="Shenoy N."/>
            <person name="Sisk P."/>
            <person name="Stolte C."/>
            <person name="Sykes S."/>
            <person name="Walk T."/>
            <person name="White J."/>
            <person name="Yandava C."/>
            <person name="Haas B."/>
            <person name="Nusbaum C."/>
            <person name="Birren B."/>
        </authorList>
    </citation>
    <scope>NUCLEOTIDE SEQUENCE</scope>
    <source>
        <strain evidence="2">R3-111a-1</strain>
    </source>
</reference>
<dbReference type="AlphaFoldDB" id="J3PC14"/>
<evidence type="ECO:0000313" key="2">
    <source>
        <dbReference type="EMBL" id="EJT71784.1"/>
    </source>
</evidence>
<feature type="region of interest" description="Disordered" evidence="1">
    <location>
        <begin position="128"/>
        <end position="156"/>
    </location>
</feature>
<organism evidence="2">
    <name type="scientific">Gaeumannomyces tritici (strain R3-111a-1)</name>
    <name type="common">Wheat and barley take-all root rot fungus</name>
    <name type="synonym">Gaeumannomyces graminis var. tritici</name>
    <dbReference type="NCBI Taxonomy" id="644352"/>
    <lineage>
        <taxon>Eukaryota</taxon>
        <taxon>Fungi</taxon>
        <taxon>Dikarya</taxon>
        <taxon>Ascomycota</taxon>
        <taxon>Pezizomycotina</taxon>
        <taxon>Sordariomycetes</taxon>
        <taxon>Sordariomycetidae</taxon>
        <taxon>Magnaporthales</taxon>
        <taxon>Magnaporthaceae</taxon>
        <taxon>Gaeumannomyces</taxon>
    </lineage>
</organism>
<dbReference type="OrthoDB" id="10417768at2759"/>
<dbReference type="EnsemblFungi" id="EJT71784">
    <property type="protein sequence ID" value="EJT71784"/>
    <property type="gene ID" value="GGTG_11038"/>
</dbReference>
<sequence length="156" mass="16899">MADSNRVTTVLVRELCTIQRASFQSLAAYQNRVQDLRRQLSLLGCDPGDRFMVFLALGGLARSPGTVQDRMLREVFAAGDLPPVVAPAPTDSPTNSKKKKVLAMGTVADDVSAWNKLMEQFSTRAIKERYTPVPHSSPGEQGAKAQENGLDSPATP</sequence>
<dbReference type="Proteomes" id="UP000006039">
    <property type="component" value="Unassembled WGS sequence"/>
</dbReference>
<accession>J3PC14</accession>